<keyword evidence="4" id="KW-1185">Reference proteome</keyword>
<comment type="caution">
    <text evidence="3">The sequence shown here is derived from an EMBL/GenBank/DDBJ whole genome shotgun (WGS) entry which is preliminary data.</text>
</comment>
<dbReference type="OrthoDB" id="10459104at2759"/>
<feature type="compositionally biased region" description="Polar residues" evidence="2">
    <location>
        <begin position="334"/>
        <end position="350"/>
    </location>
</feature>
<feature type="compositionally biased region" description="Low complexity" evidence="2">
    <location>
        <begin position="165"/>
        <end position="174"/>
    </location>
</feature>
<feature type="compositionally biased region" description="Polar residues" evidence="2">
    <location>
        <begin position="305"/>
        <end position="323"/>
    </location>
</feature>
<keyword evidence="1" id="KW-0175">Coiled coil</keyword>
<evidence type="ECO:0000313" key="3">
    <source>
        <dbReference type="EMBL" id="CAE7363398.1"/>
    </source>
</evidence>
<feature type="compositionally biased region" description="Basic and acidic residues" evidence="2">
    <location>
        <begin position="236"/>
        <end position="256"/>
    </location>
</feature>
<accession>A0A812PUM2</accession>
<feature type="non-terminal residue" evidence="3">
    <location>
        <position position="1"/>
    </location>
</feature>
<feature type="coiled-coil region" evidence="1">
    <location>
        <begin position="99"/>
        <end position="154"/>
    </location>
</feature>
<evidence type="ECO:0000256" key="2">
    <source>
        <dbReference type="SAM" id="MobiDB-lite"/>
    </source>
</evidence>
<evidence type="ECO:0000256" key="1">
    <source>
        <dbReference type="SAM" id="Coils"/>
    </source>
</evidence>
<feature type="region of interest" description="Disordered" evidence="2">
    <location>
        <begin position="165"/>
        <end position="350"/>
    </location>
</feature>
<feature type="compositionally biased region" description="Polar residues" evidence="2">
    <location>
        <begin position="287"/>
        <end position="296"/>
    </location>
</feature>
<protein>
    <submittedName>
        <fullName evidence="3">YPL264C protein</fullName>
    </submittedName>
</protein>
<dbReference type="AlphaFoldDB" id="A0A812PUM2"/>
<reference evidence="3" key="1">
    <citation type="submission" date="2021-02" db="EMBL/GenBank/DDBJ databases">
        <authorList>
            <person name="Dougan E. K."/>
            <person name="Rhodes N."/>
            <person name="Thang M."/>
            <person name="Chan C."/>
        </authorList>
    </citation>
    <scope>NUCLEOTIDE SEQUENCE</scope>
</reference>
<gene>
    <name evidence="3" type="primary">YPL264C</name>
    <name evidence="3" type="ORF">SPIL2461_LOCUS8735</name>
</gene>
<organism evidence="3 4">
    <name type="scientific">Symbiodinium pilosum</name>
    <name type="common">Dinoflagellate</name>
    <dbReference type="NCBI Taxonomy" id="2952"/>
    <lineage>
        <taxon>Eukaryota</taxon>
        <taxon>Sar</taxon>
        <taxon>Alveolata</taxon>
        <taxon>Dinophyceae</taxon>
        <taxon>Suessiales</taxon>
        <taxon>Symbiodiniaceae</taxon>
        <taxon>Symbiodinium</taxon>
    </lineage>
</organism>
<proteinExistence type="predicted"/>
<sequence length="350" mass="38200">ELLAASFKDFIRTYEPKKETMRQSRGRFPRIAEEQLTGLVPYFSVVQNLRDTAKEAILRKIELEAKASDTAADLSQSEERRALDEVRLKEELRHARLLADTLQARTIELEKTRMGLEEQVRRGKLERDKEELAKKRLGNEVRRLRADAEMARIAKASMDAERQAATASASAAATRRPVAGTSASSSARPDSARVRPTTSSFSSFGRAPRLDPFGGSRSSAAGQEPTPRRTPGMRRAGSETERQRRPELRGPQRRPDGAAALRPPGEAEANVEVPLVREPEVEDGAEATTSNASDSVTALRPDGRSPQNRSRKTTSNASTSSIRGPNRVGAKATATATHSQSGISTYSSPG</sequence>
<dbReference type="Proteomes" id="UP000649617">
    <property type="component" value="Unassembled WGS sequence"/>
</dbReference>
<name>A0A812PUM2_SYMPI</name>
<dbReference type="EMBL" id="CAJNIZ010014558">
    <property type="protein sequence ID" value="CAE7363398.1"/>
    <property type="molecule type" value="Genomic_DNA"/>
</dbReference>
<evidence type="ECO:0000313" key="4">
    <source>
        <dbReference type="Proteomes" id="UP000649617"/>
    </source>
</evidence>